<organism evidence="1 2">
    <name type="scientific">bacterium (Candidatus Blackallbacteria) CG17_big_fil_post_rev_8_21_14_2_50_48_46</name>
    <dbReference type="NCBI Taxonomy" id="2014261"/>
    <lineage>
        <taxon>Bacteria</taxon>
        <taxon>Candidatus Blackallbacteria</taxon>
    </lineage>
</organism>
<proteinExistence type="predicted"/>
<dbReference type="EMBL" id="PFFQ01000011">
    <property type="protein sequence ID" value="PIW18762.1"/>
    <property type="molecule type" value="Genomic_DNA"/>
</dbReference>
<evidence type="ECO:0000313" key="2">
    <source>
        <dbReference type="Proteomes" id="UP000231019"/>
    </source>
</evidence>
<comment type="caution">
    <text evidence="1">The sequence shown here is derived from an EMBL/GenBank/DDBJ whole genome shotgun (WGS) entry which is preliminary data.</text>
</comment>
<dbReference type="Proteomes" id="UP000231019">
    <property type="component" value="Unassembled WGS sequence"/>
</dbReference>
<evidence type="ECO:0000313" key="1">
    <source>
        <dbReference type="EMBL" id="PIW18762.1"/>
    </source>
</evidence>
<sequence length="271" mass="31744">MPSPPNDDDNLIPFLRRRRHDLARIEIPAEIDTPEALHQYLKQHEEPYLADDLSHLIPMLYQELKDIDILVPAQQELIRKEIQASGQGELAYIFNILYRKFHLWQEVVTTNLPCALLSEAHRHLWQSRELPELARPDMDELQMLGITVHSPSLEYRPLYHPTEKLIVYAMATPAFQAWFDENHWLTDSLVFLFEEMQLSPQTRFFRFELSLREGEPWNECFDALTSKSINESPIGGKPAQLPPTEIYYDDLHRAYLHGSDATFPQKVVPFR</sequence>
<name>A0A2M7G9G4_9BACT</name>
<reference evidence="1 2" key="1">
    <citation type="submission" date="2017-09" db="EMBL/GenBank/DDBJ databases">
        <title>Depth-based differentiation of microbial function through sediment-hosted aquifers and enrichment of novel symbionts in the deep terrestrial subsurface.</title>
        <authorList>
            <person name="Probst A.J."/>
            <person name="Ladd B."/>
            <person name="Jarett J.K."/>
            <person name="Geller-Mcgrath D.E."/>
            <person name="Sieber C.M."/>
            <person name="Emerson J.B."/>
            <person name="Anantharaman K."/>
            <person name="Thomas B.C."/>
            <person name="Malmstrom R."/>
            <person name="Stieglmeier M."/>
            <person name="Klingl A."/>
            <person name="Woyke T."/>
            <person name="Ryan C.M."/>
            <person name="Banfield J.F."/>
        </authorList>
    </citation>
    <scope>NUCLEOTIDE SEQUENCE [LARGE SCALE GENOMIC DNA]</scope>
    <source>
        <strain evidence="1">CG17_big_fil_post_rev_8_21_14_2_50_48_46</strain>
    </source>
</reference>
<accession>A0A2M7G9G4</accession>
<dbReference type="AlphaFoldDB" id="A0A2M7G9G4"/>
<gene>
    <name evidence="1" type="ORF">COW36_03430</name>
</gene>
<protein>
    <submittedName>
        <fullName evidence="1">Uncharacterized protein</fullName>
    </submittedName>
</protein>